<sequence length="233" mass="26857">MAKPLFLDFDGVIADSIEECFVISSQVYYGFTSATSDLNRSRHDLFYQHRGLVHPPWEYCALHRTIEKTLATGSADFSALFHTVKETMSQKEKTSFEHLFFSLRRHYQSDFATWSAMNPATEFGTFLSGRAVKHLYIVTTKNEDAVKNLLAHYRITVTDIFSHAHYNQYGCKGKLISAILDRHNLHEAIFIDDAVEHLDSVTDPRVQCYFADWGYGENNDYPLFHKQLWEGIA</sequence>
<dbReference type="Gene3D" id="1.10.150.240">
    <property type="entry name" value="Putative phosphatase, domain 2"/>
    <property type="match status" value="1"/>
</dbReference>
<proteinExistence type="predicted"/>
<keyword evidence="2" id="KW-1185">Reference proteome</keyword>
<dbReference type="SUPFAM" id="SSF56784">
    <property type="entry name" value="HAD-like"/>
    <property type="match status" value="1"/>
</dbReference>
<protein>
    <submittedName>
        <fullName evidence="1">Uncharacterized protein</fullName>
    </submittedName>
</protein>
<organism evidence="1 2">
    <name type="scientific">Simkania negevensis</name>
    <dbReference type="NCBI Taxonomy" id="83561"/>
    <lineage>
        <taxon>Bacteria</taxon>
        <taxon>Pseudomonadati</taxon>
        <taxon>Chlamydiota</taxon>
        <taxon>Chlamydiia</taxon>
        <taxon>Parachlamydiales</taxon>
        <taxon>Simkaniaceae</taxon>
        <taxon>Simkania</taxon>
    </lineage>
</organism>
<accession>A0ABS3ARF7</accession>
<evidence type="ECO:0000313" key="2">
    <source>
        <dbReference type="Proteomes" id="UP000722121"/>
    </source>
</evidence>
<dbReference type="InterPro" id="IPR023214">
    <property type="entry name" value="HAD_sf"/>
</dbReference>
<dbReference type="InterPro" id="IPR023198">
    <property type="entry name" value="PGP-like_dom2"/>
</dbReference>
<comment type="caution">
    <text evidence="1">The sequence shown here is derived from an EMBL/GenBank/DDBJ whole genome shotgun (WGS) entry which is preliminary data.</text>
</comment>
<gene>
    <name evidence="1" type="ORF">JYU14_02435</name>
</gene>
<name>A0ABS3ARF7_9BACT</name>
<dbReference type="Gene3D" id="3.40.50.1000">
    <property type="entry name" value="HAD superfamily/HAD-like"/>
    <property type="match status" value="1"/>
</dbReference>
<evidence type="ECO:0000313" key="1">
    <source>
        <dbReference type="EMBL" id="MBN4066920.1"/>
    </source>
</evidence>
<dbReference type="EMBL" id="JAFITR010000038">
    <property type="protein sequence ID" value="MBN4066920.1"/>
    <property type="molecule type" value="Genomic_DNA"/>
</dbReference>
<dbReference type="InterPro" id="IPR036412">
    <property type="entry name" value="HAD-like_sf"/>
</dbReference>
<reference evidence="1 2" key="1">
    <citation type="submission" date="2021-02" db="EMBL/GenBank/DDBJ databases">
        <title>Activity-based single-cell genomes from oceanic crustal fluid captures similar information to metagenomic and metatranscriptomic surveys with orders of magnitude less sampling.</title>
        <authorList>
            <person name="D'Angelo T.S."/>
            <person name="Orcutt B.N."/>
        </authorList>
    </citation>
    <scope>NUCLEOTIDE SEQUENCE [LARGE SCALE GENOMIC DNA]</scope>
    <source>
        <strain evidence="1">AH-315-G07</strain>
    </source>
</reference>
<dbReference type="Proteomes" id="UP000722121">
    <property type="component" value="Unassembled WGS sequence"/>
</dbReference>